<dbReference type="PANTHER" id="PTHR47526">
    <property type="entry name" value="ATP-DEPENDENT DNA HELICASE"/>
    <property type="match status" value="1"/>
</dbReference>
<keyword evidence="1" id="KW-0863">Zinc-finger</keyword>
<reference evidence="3" key="1">
    <citation type="journal article" date="2023" name="bioRxiv">
        <title>Scaffold-level genome assemblies of two parasitoid biocontrol wasps reveal the parthenogenesis mechanism and an associated novel virus.</title>
        <authorList>
            <person name="Inwood S."/>
            <person name="Skelly J."/>
            <person name="Guhlin J."/>
            <person name="Harrop T."/>
            <person name="Goldson S."/>
            <person name="Dearden P."/>
        </authorList>
    </citation>
    <scope>NUCLEOTIDE SEQUENCE</scope>
    <source>
        <strain evidence="3">Lincoln</strain>
        <tissue evidence="3">Whole body</tissue>
    </source>
</reference>
<protein>
    <recommendedName>
        <fullName evidence="2">SWIM-type domain-containing protein</fullName>
    </recommendedName>
</protein>
<feature type="domain" description="SWIM-type" evidence="2">
    <location>
        <begin position="65"/>
        <end position="103"/>
    </location>
</feature>
<reference evidence="3" key="2">
    <citation type="submission" date="2023-03" db="EMBL/GenBank/DDBJ databases">
        <authorList>
            <person name="Inwood S.N."/>
            <person name="Skelly J.G."/>
            <person name="Guhlin J."/>
            <person name="Harrop T.W.R."/>
            <person name="Goldson S.G."/>
            <person name="Dearden P.K."/>
        </authorList>
    </citation>
    <scope>NUCLEOTIDE SEQUENCE</scope>
    <source>
        <strain evidence="3">Lincoln</strain>
        <tissue evidence="3">Whole body</tissue>
    </source>
</reference>
<dbReference type="EMBL" id="JAQQBR010001836">
    <property type="protein sequence ID" value="KAK0159868.1"/>
    <property type="molecule type" value="Genomic_DNA"/>
</dbReference>
<dbReference type="GO" id="GO:0008270">
    <property type="term" value="F:zinc ion binding"/>
    <property type="evidence" value="ECO:0007669"/>
    <property type="project" value="UniProtKB-KW"/>
</dbReference>
<evidence type="ECO:0000313" key="3">
    <source>
        <dbReference type="EMBL" id="KAK0159868.1"/>
    </source>
</evidence>
<dbReference type="AlphaFoldDB" id="A0AA39F1G0"/>
<evidence type="ECO:0000313" key="4">
    <source>
        <dbReference type="Proteomes" id="UP001168972"/>
    </source>
</evidence>
<accession>A0AA39F1G0</accession>
<evidence type="ECO:0000256" key="1">
    <source>
        <dbReference type="PROSITE-ProRule" id="PRU00325"/>
    </source>
</evidence>
<organism evidence="3 4">
    <name type="scientific">Microctonus hyperodae</name>
    <name type="common">Parasitoid wasp</name>
    <dbReference type="NCBI Taxonomy" id="165561"/>
    <lineage>
        <taxon>Eukaryota</taxon>
        <taxon>Metazoa</taxon>
        <taxon>Ecdysozoa</taxon>
        <taxon>Arthropoda</taxon>
        <taxon>Hexapoda</taxon>
        <taxon>Insecta</taxon>
        <taxon>Pterygota</taxon>
        <taxon>Neoptera</taxon>
        <taxon>Endopterygota</taxon>
        <taxon>Hymenoptera</taxon>
        <taxon>Apocrita</taxon>
        <taxon>Ichneumonoidea</taxon>
        <taxon>Braconidae</taxon>
        <taxon>Euphorinae</taxon>
        <taxon>Microctonus</taxon>
    </lineage>
</organism>
<proteinExistence type="predicted"/>
<dbReference type="PANTHER" id="PTHR47526:SF3">
    <property type="entry name" value="PHD-TYPE DOMAIN-CONTAINING PROTEIN"/>
    <property type="match status" value="1"/>
</dbReference>
<keyword evidence="1" id="KW-0479">Metal-binding</keyword>
<comment type="caution">
    <text evidence="3">The sequence shown here is derived from an EMBL/GenBank/DDBJ whole genome shotgun (WGS) entry which is preliminary data.</text>
</comment>
<keyword evidence="4" id="KW-1185">Reference proteome</keyword>
<name>A0AA39F1G0_MICHY</name>
<evidence type="ECO:0000259" key="2">
    <source>
        <dbReference type="PROSITE" id="PS50966"/>
    </source>
</evidence>
<dbReference type="Proteomes" id="UP001168972">
    <property type="component" value="Unassembled WGS sequence"/>
</dbReference>
<sequence length="303" mass="34994">MDIIIKTGFRSISHNIEFQPATVIKGKNLALAEHVRDVEEHRRNNDSYVIKARIIRQASVHSTPYITSLKINSERYVTDVHCNCVYNQSKKCKHVAALVYFINNDESASKTSNEQQWGKPSARQFTKAKYSKGEYFENMFPHKYTGFHKPHKISIFELKDNSPLKRIMQAESKVNNKHTVKNVMNSLLAQVELNLEKEECAVCIDNLLIFQEEYSIYESGYNMNSQIIEFYLRNVQLSEKEIVDLSCQTVKQSSSYNWYKARRLRISASSNVHNIKVLSRKPVEALVSNMLNPSFVLRATTSD</sequence>
<keyword evidence="1" id="KW-0862">Zinc</keyword>
<dbReference type="PROSITE" id="PS50966">
    <property type="entry name" value="ZF_SWIM"/>
    <property type="match status" value="1"/>
</dbReference>
<dbReference type="InterPro" id="IPR007527">
    <property type="entry name" value="Znf_SWIM"/>
</dbReference>
<gene>
    <name evidence="3" type="ORF">PV327_010934</name>
</gene>